<dbReference type="EMBL" id="BAAAYX010000013">
    <property type="protein sequence ID" value="GAA3710746.1"/>
    <property type="molecule type" value="Genomic_DNA"/>
</dbReference>
<feature type="compositionally biased region" description="Basic and acidic residues" evidence="1">
    <location>
        <begin position="221"/>
        <end position="232"/>
    </location>
</feature>
<dbReference type="RefSeq" id="WP_344813362.1">
    <property type="nucleotide sequence ID" value="NZ_BAAAYX010000013.1"/>
</dbReference>
<feature type="region of interest" description="Disordered" evidence="1">
    <location>
        <begin position="1"/>
        <end position="85"/>
    </location>
</feature>
<keyword evidence="2" id="KW-1133">Transmembrane helix</keyword>
<comment type="caution">
    <text evidence="3">The sequence shown here is derived from an EMBL/GenBank/DDBJ whole genome shotgun (WGS) entry which is preliminary data.</text>
</comment>
<evidence type="ECO:0000256" key="2">
    <source>
        <dbReference type="SAM" id="Phobius"/>
    </source>
</evidence>
<evidence type="ECO:0000256" key="1">
    <source>
        <dbReference type="SAM" id="MobiDB-lite"/>
    </source>
</evidence>
<sequence length="239" mass="24847">MPAGPRPTARPGAGPGRGRPRARAGSRPAKDTGAANGKPRDEATTGTTGAASPRSAAAAPGGTRTGVSPPKPAAGSGKRKLSRSSSLTTRALALAVVILMLTISYANSLRIYFAQSHEVAATRAEIADREARIGDLQTELNRWNDPAFVKLQARTRLGWVVPGEIGFTVVDADGRPLGGGQQLAAGEKTGDDRPPESWYTRLWGSVETADKPAAPPEPDPGDAKPITEKNVDDASSTPR</sequence>
<keyword evidence="2" id="KW-0812">Transmembrane</keyword>
<dbReference type="Pfam" id="PF04977">
    <property type="entry name" value="DivIC"/>
    <property type="match status" value="1"/>
</dbReference>
<evidence type="ECO:0000313" key="4">
    <source>
        <dbReference type="Proteomes" id="UP001500051"/>
    </source>
</evidence>
<accession>A0ABP7DWW8</accession>
<dbReference type="Proteomes" id="UP001500051">
    <property type="component" value="Unassembled WGS sequence"/>
</dbReference>
<organism evidence="3 4">
    <name type="scientific">Microlunatus aurantiacus</name>
    <dbReference type="NCBI Taxonomy" id="446786"/>
    <lineage>
        <taxon>Bacteria</taxon>
        <taxon>Bacillati</taxon>
        <taxon>Actinomycetota</taxon>
        <taxon>Actinomycetes</taxon>
        <taxon>Propionibacteriales</taxon>
        <taxon>Propionibacteriaceae</taxon>
        <taxon>Microlunatus</taxon>
    </lineage>
</organism>
<protein>
    <recommendedName>
        <fullName evidence="5">Cell division protein FtsB</fullName>
    </recommendedName>
</protein>
<keyword evidence="2" id="KW-0472">Membrane</keyword>
<feature type="compositionally biased region" description="Low complexity" evidence="1">
    <location>
        <begin position="44"/>
        <end position="66"/>
    </location>
</feature>
<feature type="compositionally biased region" description="Low complexity" evidence="1">
    <location>
        <begin position="1"/>
        <end position="12"/>
    </location>
</feature>
<keyword evidence="4" id="KW-1185">Reference proteome</keyword>
<name>A0ABP7DWW8_9ACTN</name>
<dbReference type="InterPro" id="IPR007060">
    <property type="entry name" value="FtsL/DivIC"/>
</dbReference>
<evidence type="ECO:0008006" key="5">
    <source>
        <dbReference type="Google" id="ProtNLM"/>
    </source>
</evidence>
<evidence type="ECO:0000313" key="3">
    <source>
        <dbReference type="EMBL" id="GAA3710746.1"/>
    </source>
</evidence>
<gene>
    <name evidence="3" type="ORF">GCM10022204_31590</name>
</gene>
<proteinExistence type="predicted"/>
<feature type="transmembrane region" description="Helical" evidence="2">
    <location>
        <begin position="87"/>
        <end position="106"/>
    </location>
</feature>
<reference evidence="4" key="1">
    <citation type="journal article" date="2019" name="Int. J. Syst. Evol. Microbiol.">
        <title>The Global Catalogue of Microorganisms (GCM) 10K type strain sequencing project: providing services to taxonomists for standard genome sequencing and annotation.</title>
        <authorList>
            <consortium name="The Broad Institute Genomics Platform"/>
            <consortium name="The Broad Institute Genome Sequencing Center for Infectious Disease"/>
            <person name="Wu L."/>
            <person name="Ma J."/>
        </authorList>
    </citation>
    <scope>NUCLEOTIDE SEQUENCE [LARGE SCALE GENOMIC DNA]</scope>
    <source>
        <strain evidence="4">JCM 16548</strain>
    </source>
</reference>
<feature type="region of interest" description="Disordered" evidence="1">
    <location>
        <begin position="176"/>
        <end position="239"/>
    </location>
</feature>